<dbReference type="Proteomes" id="UP001482620">
    <property type="component" value="Unassembled WGS sequence"/>
</dbReference>
<dbReference type="EMBL" id="JAHRIQ010107918">
    <property type="protein sequence ID" value="MEQ2256772.1"/>
    <property type="molecule type" value="Genomic_DNA"/>
</dbReference>
<comment type="caution">
    <text evidence="1">The sequence shown here is derived from an EMBL/GenBank/DDBJ whole genome shotgun (WGS) entry which is preliminary data.</text>
</comment>
<keyword evidence="2" id="KW-1185">Reference proteome</keyword>
<sequence length="109" mass="11985">MHTDMHSASHTLQLYLFLTKSQRTLGLDLVAANRMLTSVLCFHSVVYLLSNETVPVSPVNLPEDSGTLTHTDIYRQLGPEKSVCLRASVYACVCVLNAAVRSTFSSVQN</sequence>
<evidence type="ECO:0000313" key="2">
    <source>
        <dbReference type="Proteomes" id="UP001482620"/>
    </source>
</evidence>
<accession>A0ABV0VHQ0</accession>
<gene>
    <name evidence="1" type="ORF">ILYODFUR_027581</name>
</gene>
<reference evidence="1 2" key="1">
    <citation type="submission" date="2021-06" db="EMBL/GenBank/DDBJ databases">
        <authorList>
            <person name="Palmer J.M."/>
        </authorList>
    </citation>
    <scope>NUCLEOTIDE SEQUENCE [LARGE SCALE GENOMIC DNA]</scope>
    <source>
        <strain evidence="2">if_2019</strain>
        <tissue evidence="1">Muscle</tissue>
    </source>
</reference>
<evidence type="ECO:0000313" key="1">
    <source>
        <dbReference type="EMBL" id="MEQ2256772.1"/>
    </source>
</evidence>
<protein>
    <submittedName>
        <fullName evidence="1">Uncharacterized protein</fullName>
    </submittedName>
</protein>
<name>A0ABV0VHQ0_9TELE</name>
<proteinExistence type="predicted"/>
<organism evidence="1 2">
    <name type="scientific">Ilyodon furcidens</name>
    <name type="common">goldbreast splitfin</name>
    <dbReference type="NCBI Taxonomy" id="33524"/>
    <lineage>
        <taxon>Eukaryota</taxon>
        <taxon>Metazoa</taxon>
        <taxon>Chordata</taxon>
        <taxon>Craniata</taxon>
        <taxon>Vertebrata</taxon>
        <taxon>Euteleostomi</taxon>
        <taxon>Actinopterygii</taxon>
        <taxon>Neopterygii</taxon>
        <taxon>Teleostei</taxon>
        <taxon>Neoteleostei</taxon>
        <taxon>Acanthomorphata</taxon>
        <taxon>Ovalentaria</taxon>
        <taxon>Atherinomorphae</taxon>
        <taxon>Cyprinodontiformes</taxon>
        <taxon>Goodeidae</taxon>
        <taxon>Ilyodon</taxon>
    </lineage>
</organism>